<protein>
    <recommendedName>
        <fullName evidence="11">ArfGap-domain-containing protein</fullName>
    </recommendedName>
</protein>
<keyword evidence="4" id="KW-0862">Zinc</keyword>
<dbReference type="SUPFAM" id="SSF46934">
    <property type="entry name" value="UBA-like"/>
    <property type="match status" value="2"/>
</dbReference>
<evidence type="ECO:0000256" key="4">
    <source>
        <dbReference type="ARBA" id="ARBA00022833"/>
    </source>
</evidence>
<dbReference type="InterPro" id="IPR038508">
    <property type="entry name" value="ArfGAP_dom_sf"/>
</dbReference>
<dbReference type="EMBL" id="DF836307">
    <property type="protein sequence ID" value="GAN02184.1"/>
    <property type="molecule type" value="Genomic_DNA"/>
</dbReference>
<evidence type="ECO:0000256" key="5">
    <source>
        <dbReference type="PROSITE-ProRule" id="PRU00288"/>
    </source>
</evidence>
<dbReference type="GO" id="GO:0005096">
    <property type="term" value="F:GTPase activator activity"/>
    <property type="evidence" value="ECO:0007669"/>
    <property type="project" value="UniProtKB-KW"/>
</dbReference>
<dbReference type="Gene3D" id="1.10.220.150">
    <property type="entry name" value="Arf GTPase activating protein"/>
    <property type="match status" value="1"/>
</dbReference>
<evidence type="ECO:0000256" key="2">
    <source>
        <dbReference type="ARBA" id="ARBA00022723"/>
    </source>
</evidence>
<dbReference type="SMART" id="SM00165">
    <property type="entry name" value="UBA"/>
    <property type="match status" value="2"/>
</dbReference>
<evidence type="ECO:0008006" key="11">
    <source>
        <dbReference type="Google" id="ProtNLM"/>
    </source>
</evidence>
<dbReference type="CDD" id="cd08204">
    <property type="entry name" value="ArfGap"/>
    <property type="match status" value="1"/>
</dbReference>
<proteinExistence type="predicted"/>
<feature type="domain" description="UBA" evidence="7">
    <location>
        <begin position="233"/>
        <end position="274"/>
    </location>
</feature>
<keyword evidence="10" id="KW-1185">Reference proteome</keyword>
<dbReference type="InterPro" id="IPR015940">
    <property type="entry name" value="UBA"/>
</dbReference>
<feature type="compositionally biased region" description="Low complexity" evidence="6">
    <location>
        <begin position="447"/>
        <end position="487"/>
    </location>
</feature>
<dbReference type="PRINTS" id="PR00405">
    <property type="entry name" value="REVINTRACTNG"/>
</dbReference>
<keyword evidence="1" id="KW-0343">GTPase activation</keyword>
<feature type="region of interest" description="Disordered" evidence="6">
    <location>
        <begin position="443"/>
        <end position="503"/>
    </location>
</feature>
<dbReference type="SUPFAM" id="SSF57863">
    <property type="entry name" value="ArfGap/RecO-like zinc finger"/>
    <property type="match status" value="1"/>
</dbReference>
<evidence type="ECO:0000256" key="1">
    <source>
        <dbReference type="ARBA" id="ARBA00022468"/>
    </source>
</evidence>
<dbReference type="OrthoDB" id="10266696at2759"/>
<evidence type="ECO:0000313" key="9">
    <source>
        <dbReference type="EMBL" id="GAN02184.1"/>
    </source>
</evidence>
<organism evidence="9">
    <name type="scientific">Mucor ambiguus</name>
    <dbReference type="NCBI Taxonomy" id="91626"/>
    <lineage>
        <taxon>Eukaryota</taxon>
        <taxon>Fungi</taxon>
        <taxon>Fungi incertae sedis</taxon>
        <taxon>Mucoromycota</taxon>
        <taxon>Mucoromycotina</taxon>
        <taxon>Mucoromycetes</taxon>
        <taxon>Mucorales</taxon>
        <taxon>Mucorineae</taxon>
        <taxon>Mucoraceae</taxon>
        <taxon>Mucor</taxon>
    </lineage>
</organism>
<sequence>MSERQSKSVQDRHERMLNEIVKNPGNEHCADCGSKNPRWASYSLGVFLCIRCAGIHRKMGTHISKVKSITMDQWTSEQIEMMRTSGGNTAVNSKINPNPGNNPRPLAQDDEHAMERYIRAKWEKRAFLVENNRMAPLPKTPVSVPAVARLQALPKRSSSVPILATSTSNSTNDVLALNQLREMGFKDEVKNKQTLLQTQGSIEAAIEILSRSTVPSSSASSSPAMAQPQQQFMTNEQKVEQLIKLGFVDRSSNVDALRRSGGNMDIAMTILNETKNILQQQQQGFAGQTQHQHQEPFRSNSVPVLGNQLLIDVDSTPATTTSVLGNPFAMQQQPQQPLQIQYTMQQPQVQQQQPFMYQQPQPQPQPQSTMQSNVFNNPFGLATAPTSTLATTNTTTSSLAFNQASMVQQPTQQANLSNPFSQMTPMTSSPYTINNNTSYFMPTSTTQPQQQQQLFFNQQQPQQQQQQQLFMPQQQPQQQFQYQQQQQTMNPWSSSAATPNTLF</sequence>
<evidence type="ECO:0000259" key="8">
    <source>
        <dbReference type="PROSITE" id="PS50115"/>
    </source>
</evidence>
<dbReference type="InterPro" id="IPR037278">
    <property type="entry name" value="ARFGAP/RecO"/>
</dbReference>
<dbReference type="InterPro" id="IPR051718">
    <property type="entry name" value="ARF_GTPase-activating"/>
</dbReference>
<keyword evidence="2" id="KW-0479">Metal-binding</keyword>
<dbReference type="Proteomes" id="UP000053815">
    <property type="component" value="Unassembled WGS sequence"/>
</dbReference>
<feature type="domain" description="UBA" evidence="7">
    <location>
        <begin position="170"/>
        <end position="212"/>
    </location>
</feature>
<reference evidence="9" key="1">
    <citation type="submission" date="2014-09" db="EMBL/GenBank/DDBJ databases">
        <title>Draft genome sequence of an oleaginous Mucoromycotina fungus Mucor ambiguus NBRC6742.</title>
        <authorList>
            <person name="Takeda I."/>
            <person name="Yamane N."/>
            <person name="Morita T."/>
            <person name="Tamano K."/>
            <person name="Machida M."/>
            <person name="Baker S."/>
            <person name="Koike H."/>
        </authorList>
    </citation>
    <scope>NUCLEOTIDE SEQUENCE</scope>
    <source>
        <strain evidence="9">NBRC 6742</strain>
    </source>
</reference>
<dbReference type="GO" id="GO:0005737">
    <property type="term" value="C:cytoplasm"/>
    <property type="evidence" value="ECO:0007669"/>
    <property type="project" value="TreeGrafter"/>
</dbReference>
<dbReference type="PANTHER" id="PTHR45705:SF1">
    <property type="entry name" value="FI20236P1"/>
    <property type="match status" value="1"/>
</dbReference>
<dbReference type="Pfam" id="PF01412">
    <property type="entry name" value="ArfGap"/>
    <property type="match status" value="1"/>
</dbReference>
<dbReference type="PROSITE" id="PS50030">
    <property type="entry name" value="UBA"/>
    <property type="match status" value="2"/>
</dbReference>
<dbReference type="PANTHER" id="PTHR45705">
    <property type="entry name" value="FI20236P1"/>
    <property type="match status" value="1"/>
</dbReference>
<dbReference type="InterPro" id="IPR009060">
    <property type="entry name" value="UBA-like_sf"/>
</dbReference>
<feature type="domain" description="Arf-GAP" evidence="8">
    <location>
        <begin position="14"/>
        <end position="135"/>
    </location>
</feature>
<keyword evidence="3 5" id="KW-0863">Zinc-finger</keyword>
<evidence type="ECO:0000313" key="10">
    <source>
        <dbReference type="Proteomes" id="UP000053815"/>
    </source>
</evidence>
<dbReference type="AlphaFoldDB" id="A0A0C9M682"/>
<evidence type="ECO:0000256" key="6">
    <source>
        <dbReference type="SAM" id="MobiDB-lite"/>
    </source>
</evidence>
<evidence type="ECO:0000256" key="3">
    <source>
        <dbReference type="ARBA" id="ARBA00022771"/>
    </source>
</evidence>
<dbReference type="SMART" id="SM00105">
    <property type="entry name" value="ArfGap"/>
    <property type="match status" value="1"/>
</dbReference>
<name>A0A0C9M682_9FUNG</name>
<dbReference type="GO" id="GO:0008270">
    <property type="term" value="F:zinc ion binding"/>
    <property type="evidence" value="ECO:0007669"/>
    <property type="project" value="UniProtKB-KW"/>
</dbReference>
<gene>
    <name evidence="9" type="ORF">MAM1_0018d01625</name>
</gene>
<dbReference type="FunFam" id="1.10.220.150:FF:000009">
    <property type="entry name" value="stromal membrane-associated protein 1 isoform X1"/>
    <property type="match status" value="1"/>
</dbReference>
<dbReference type="PROSITE" id="PS50115">
    <property type="entry name" value="ARFGAP"/>
    <property type="match status" value="1"/>
</dbReference>
<evidence type="ECO:0000259" key="7">
    <source>
        <dbReference type="PROSITE" id="PS50030"/>
    </source>
</evidence>
<feature type="compositionally biased region" description="Polar residues" evidence="6">
    <location>
        <begin position="488"/>
        <end position="503"/>
    </location>
</feature>
<accession>A0A0C9M682</accession>
<dbReference type="STRING" id="91626.A0A0C9M682"/>
<dbReference type="Gene3D" id="1.10.8.10">
    <property type="entry name" value="DNA helicase RuvA subunit, C-terminal domain"/>
    <property type="match status" value="2"/>
</dbReference>
<dbReference type="InterPro" id="IPR001164">
    <property type="entry name" value="ArfGAP_dom"/>
</dbReference>